<accession>A0AAE1T4B5</accession>
<dbReference type="AlphaFoldDB" id="A0AAE1T4B5"/>
<reference evidence="1" key="1">
    <citation type="submission" date="2020-06" db="EMBL/GenBank/DDBJ databases">
        <authorList>
            <person name="Li T."/>
            <person name="Hu X."/>
            <person name="Zhang T."/>
            <person name="Song X."/>
            <person name="Zhang H."/>
            <person name="Dai N."/>
            <person name="Sheng W."/>
            <person name="Hou X."/>
            <person name="Wei L."/>
        </authorList>
    </citation>
    <scope>NUCLEOTIDE SEQUENCE</scope>
    <source>
        <strain evidence="1">K16</strain>
        <tissue evidence="1">Leaf</tissue>
    </source>
</reference>
<comment type="caution">
    <text evidence="1">The sequence shown here is derived from an EMBL/GenBank/DDBJ whole genome shotgun (WGS) entry which is preliminary data.</text>
</comment>
<dbReference type="PANTHER" id="PTHR10775:SF185">
    <property type="entry name" value="OS08G0208400 PROTEIN"/>
    <property type="match status" value="1"/>
</dbReference>
<sequence length="287" mass="32640">MIGYPSGLINILLPDHTLPGDTTNTEKLIKDLGLPVEKIDACTSRPKAETDAGRSPCMLSLEEGSMCHPSDAEAWKHFDWMYPNFIKESCNVRLDLCTDGSIVHVSDDGDHCPSNLKRLIDVYLEPLIEELLQLWYVGVRMYEQATDNAFIMRAALMWTVNDLPACGMASRWSIARVMRCPSYLVDDFPDIPILKPLYGLSFYLFFTDILSEERSSNWQSRDRCPLASQVQQLQSLKLLLAQVLVDLPPECTAIRCKWIFKKKLKSDGSVVKFKARLVAKDFKQKEE</sequence>
<keyword evidence="2" id="KW-1185">Reference proteome</keyword>
<dbReference type="PANTHER" id="PTHR10775">
    <property type="entry name" value="OS08G0208400 PROTEIN"/>
    <property type="match status" value="1"/>
</dbReference>
<protein>
    <submittedName>
        <fullName evidence="1">Mitochondrial protein</fullName>
    </submittedName>
</protein>
<evidence type="ECO:0000313" key="2">
    <source>
        <dbReference type="Proteomes" id="UP001289374"/>
    </source>
</evidence>
<reference evidence="1" key="2">
    <citation type="journal article" date="2024" name="Plant">
        <title>Genomic evolution and insights into agronomic trait innovations of Sesamum species.</title>
        <authorList>
            <person name="Miao H."/>
            <person name="Wang L."/>
            <person name="Qu L."/>
            <person name="Liu H."/>
            <person name="Sun Y."/>
            <person name="Le M."/>
            <person name="Wang Q."/>
            <person name="Wei S."/>
            <person name="Zheng Y."/>
            <person name="Lin W."/>
            <person name="Duan Y."/>
            <person name="Cao H."/>
            <person name="Xiong S."/>
            <person name="Wang X."/>
            <person name="Wei L."/>
            <person name="Li C."/>
            <person name="Ma Q."/>
            <person name="Ju M."/>
            <person name="Zhao R."/>
            <person name="Li G."/>
            <person name="Mu C."/>
            <person name="Tian Q."/>
            <person name="Mei H."/>
            <person name="Zhang T."/>
            <person name="Gao T."/>
            <person name="Zhang H."/>
        </authorList>
    </citation>
    <scope>NUCLEOTIDE SEQUENCE</scope>
    <source>
        <strain evidence="1">K16</strain>
    </source>
</reference>
<dbReference type="Pfam" id="PF02992">
    <property type="entry name" value="Transposase_21"/>
    <property type="match status" value="2"/>
</dbReference>
<name>A0AAE1T4B5_9LAMI</name>
<dbReference type="Proteomes" id="UP001289374">
    <property type="component" value="Unassembled WGS sequence"/>
</dbReference>
<dbReference type="EMBL" id="JACGWL010000900">
    <property type="protein sequence ID" value="KAK4381349.1"/>
    <property type="molecule type" value="Genomic_DNA"/>
</dbReference>
<proteinExistence type="predicted"/>
<evidence type="ECO:0000313" key="1">
    <source>
        <dbReference type="EMBL" id="KAK4381349.1"/>
    </source>
</evidence>
<dbReference type="InterPro" id="IPR004242">
    <property type="entry name" value="Transposase_21"/>
</dbReference>
<organism evidence="1 2">
    <name type="scientific">Sesamum angolense</name>
    <dbReference type="NCBI Taxonomy" id="2727404"/>
    <lineage>
        <taxon>Eukaryota</taxon>
        <taxon>Viridiplantae</taxon>
        <taxon>Streptophyta</taxon>
        <taxon>Embryophyta</taxon>
        <taxon>Tracheophyta</taxon>
        <taxon>Spermatophyta</taxon>
        <taxon>Magnoliopsida</taxon>
        <taxon>eudicotyledons</taxon>
        <taxon>Gunneridae</taxon>
        <taxon>Pentapetalae</taxon>
        <taxon>asterids</taxon>
        <taxon>lamiids</taxon>
        <taxon>Lamiales</taxon>
        <taxon>Pedaliaceae</taxon>
        <taxon>Sesamum</taxon>
    </lineage>
</organism>
<gene>
    <name evidence="1" type="ORF">Sango_2977000</name>
</gene>